<evidence type="ECO:0000256" key="1">
    <source>
        <dbReference type="SAM" id="Phobius"/>
    </source>
</evidence>
<evidence type="ECO:0000313" key="5">
    <source>
        <dbReference type="Proteomes" id="UP000325313"/>
    </source>
</evidence>
<keyword evidence="1" id="KW-0472">Membrane</keyword>
<dbReference type="EMBL" id="VDEP01000404">
    <property type="protein sequence ID" value="KAA1089936.1"/>
    <property type="molecule type" value="Genomic_DNA"/>
</dbReference>
<sequence length="140" mass="15748">MKNTFHSGFYIFIIALLVPSIMGVNLMWAAGKAVSRVYLPQEFLVKRLAESETPMTNLKMWGATLLRVHPSGMNWLVENTIRVPVTFEVKRSEEQNFSFSATILPGDVWDLPADKFTVADQLAIRIVALEPGEASKIFPH</sequence>
<keyword evidence="1" id="KW-0812">Transmembrane</keyword>
<dbReference type="AlphaFoldDB" id="A0A5B0M2A6"/>
<evidence type="ECO:0000313" key="2">
    <source>
        <dbReference type="EMBL" id="KAA1070466.1"/>
    </source>
</evidence>
<name>A0A5B0M2A6_PUCGR</name>
<gene>
    <name evidence="2" type="ORF">PGT21_012853</name>
    <name evidence="3" type="ORF">PGTUg99_030596</name>
</gene>
<evidence type="ECO:0000313" key="3">
    <source>
        <dbReference type="EMBL" id="KAA1089936.1"/>
    </source>
</evidence>
<keyword evidence="1" id="KW-1133">Transmembrane helix</keyword>
<keyword evidence="4" id="KW-1185">Reference proteome</keyword>
<accession>A0A5B0M2A6</accession>
<organism evidence="2 4">
    <name type="scientific">Puccinia graminis f. sp. tritici</name>
    <dbReference type="NCBI Taxonomy" id="56615"/>
    <lineage>
        <taxon>Eukaryota</taxon>
        <taxon>Fungi</taxon>
        <taxon>Dikarya</taxon>
        <taxon>Basidiomycota</taxon>
        <taxon>Pucciniomycotina</taxon>
        <taxon>Pucciniomycetes</taxon>
        <taxon>Pucciniales</taxon>
        <taxon>Pucciniaceae</taxon>
        <taxon>Puccinia</taxon>
    </lineage>
</organism>
<evidence type="ECO:0000313" key="4">
    <source>
        <dbReference type="Proteomes" id="UP000324748"/>
    </source>
</evidence>
<protein>
    <submittedName>
        <fullName evidence="2">Uncharacterized protein</fullName>
    </submittedName>
</protein>
<proteinExistence type="predicted"/>
<dbReference type="Proteomes" id="UP000324748">
    <property type="component" value="Unassembled WGS sequence"/>
</dbReference>
<comment type="caution">
    <text evidence="2">The sequence shown here is derived from an EMBL/GenBank/DDBJ whole genome shotgun (WGS) entry which is preliminary data.</text>
</comment>
<dbReference type="Proteomes" id="UP000325313">
    <property type="component" value="Unassembled WGS sequence"/>
</dbReference>
<reference evidence="4 5" key="1">
    <citation type="submission" date="2019-05" db="EMBL/GenBank/DDBJ databases">
        <title>Emergence of the Ug99 lineage of the wheat stem rust pathogen through somatic hybridization.</title>
        <authorList>
            <person name="Li F."/>
            <person name="Upadhyaya N.M."/>
            <person name="Sperschneider J."/>
            <person name="Matny O."/>
            <person name="Nguyen-Phuc H."/>
            <person name="Mago R."/>
            <person name="Raley C."/>
            <person name="Miller M.E."/>
            <person name="Silverstein K.A.T."/>
            <person name="Henningsen E."/>
            <person name="Hirsch C.D."/>
            <person name="Visser B."/>
            <person name="Pretorius Z.A."/>
            <person name="Steffenson B.J."/>
            <person name="Schwessinger B."/>
            <person name="Dodds P.N."/>
            <person name="Figueroa M."/>
        </authorList>
    </citation>
    <scope>NUCLEOTIDE SEQUENCE [LARGE SCALE GENOMIC DNA]</scope>
    <source>
        <strain evidence="2">21-0</strain>
        <strain evidence="3 5">Ug99</strain>
    </source>
</reference>
<dbReference type="EMBL" id="VSWC01000171">
    <property type="protein sequence ID" value="KAA1070466.1"/>
    <property type="molecule type" value="Genomic_DNA"/>
</dbReference>
<feature type="transmembrane region" description="Helical" evidence="1">
    <location>
        <begin position="9"/>
        <end position="30"/>
    </location>
</feature>